<keyword evidence="2" id="KW-0677">Repeat</keyword>
<reference evidence="3 4" key="1">
    <citation type="submission" date="2020-06" db="EMBL/GenBank/DDBJ databases">
        <title>WGS assembly of Ceratodon purpureus strain R40.</title>
        <authorList>
            <person name="Carey S.B."/>
            <person name="Jenkins J."/>
            <person name="Shu S."/>
            <person name="Lovell J.T."/>
            <person name="Sreedasyam A."/>
            <person name="Maumus F."/>
            <person name="Tiley G.P."/>
            <person name="Fernandez-Pozo N."/>
            <person name="Barry K."/>
            <person name="Chen C."/>
            <person name="Wang M."/>
            <person name="Lipzen A."/>
            <person name="Daum C."/>
            <person name="Saski C.A."/>
            <person name="Payton A.C."/>
            <person name="Mcbreen J.C."/>
            <person name="Conrad R.E."/>
            <person name="Kollar L.M."/>
            <person name="Olsson S."/>
            <person name="Huttunen S."/>
            <person name="Landis J.B."/>
            <person name="Wickett N.J."/>
            <person name="Johnson M.G."/>
            <person name="Rensing S.A."/>
            <person name="Grimwood J."/>
            <person name="Schmutz J."/>
            <person name="Mcdaniel S.F."/>
        </authorList>
    </citation>
    <scope>NUCLEOTIDE SEQUENCE [LARGE SCALE GENOMIC DNA]</scope>
    <source>
        <strain evidence="3 4">R40</strain>
    </source>
</reference>
<protein>
    <recommendedName>
        <fullName evidence="5">Dynein assembly factor 1, axonemal homolog</fullName>
    </recommendedName>
</protein>
<evidence type="ECO:0000313" key="4">
    <source>
        <dbReference type="Proteomes" id="UP000822688"/>
    </source>
</evidence>
<gene>
    <name evidence="3" type="ORF">KC19_11G014400</name>
</gene>
<dbReference type="EMBL" id="CM026432">
    <property type="protein sequence ID" value="KAG0555940.1"/>
    <property type="molecule type" value="Genomic_DNA"/>
</dbReference>
<keyword evidence="4" id="KW-1185">Reference proteome</keyword>
<dbReference type="Gene3D" id="3.80.10.10">
    <property type="entry name" value="Ribonuclease Inhibitor"/>
    <property type="match status" value="1"/>
</dbReference>
<evidence type="ECO:0000256" key="1">
    <source>
        <dbReference type="ARBA" id="ARBA00022614"/>
    </source>
</evidence>
<dbReference type="Pfam" id="PF14580">
    <property type="entry name" value="LRR_9"/>
    <property type="match status" value="1"/>
</dbReference>
<evidence type="ECO:0000256" key="2">
    <source>
        <dbReference type="ARBA" id="ARBA00022737"/>
    </source>
</evidence>
<dbReference type="PANTHER" id="PTHR45973">
    <property type="entry name" value="PROTEIN PHOSPHATASE 1 REGULATORY SUBUNIT SDS22-RELATED"/>
    <property type="match status" value="1"/>
</dbReference>
<dbReference type="PROSITE" id="PS51450">
    <property type="entry name" value="LRR"/>
    <property type="match status" value="3"/>
</dbReference>
<dbReference type="InterPro" id="IPR032675">
    <property type="entry name" value="LRR_dom_sf"/>
</dbReference>
<proteinExistence type="predicted"/>
<dbReference type="InterPro" id="IPR050576">
    <property type="entry name" value="Cilia_flagella_integrity"/>
</dbReference>
<dbReference type="SUPFAM" id="SSF52058">
    <property type="entry name" value="L domain-like"/>
    <property type="match status" value="1"/>
</dbReference>
<sequence length="488" mass="55507">MENLEPLVNLRCLYLNQNLVEVVEGLETLKYLEIIDLADNMIRSVAGLASCPELRQLNLSGNKIRTSEDIIHLQGCKALQLLDLANNKIDDEEALEVIHNIPLQLLRLCGNPIVSIAKHYRKLTVFAMPTLNYLDESPVFEKERRLAVAFTKGGIEAEKEELKEFKKEQAETREKNRKAFYDLIDSEDQLHEPSVSSDVDNRIYEILEKDAKERDKLQLEYVVDETCVSLSDPSIPLDAKKRGLNQLNVDDKVGESPPKQLKMSFDSKDEMDVEGVFGLDVEGRLDVVARDLMDLDCGDVPTLDMQECTHRTHNQPLEAEYNHFKDDNIEVQTNMVTSTFEESFDASTNPWLQLAPEELRESVEQERIYKKNLQEKILQKAAMDAEETLESKKRFMPSFSKATKEEIDTPCVKSRRPIIWGSKIYRGLWSKAATINDNNVESDTNSTNSMVVSVPAITSDDVLINLNNNEVCMEQVSMMDVNTCLLPS</sequence>
<dbReference type="SMART" id="SM00365">
    <property type="entry name" value="LRR_SD22"/>
    <property type="match status" value="4"/>
</dbReference>
<dbReference type="PANTHER" id="PTHR45973:SF32">
    <property type="entry name" value="DYNEIN ASSEMBLY FACTOR 1, AXONEMAL HOMOLOG"/>
    <property type="match status" value="1"/>
</dbReference>
<dbReference type="Proteomes" id="UP000822688">
    <property type="component" value="Chromosome 11"/>
</dbReference>
<evidence type="ECO:0008006" key="5">
    <source>
        <dbReference type="Google" id="ProtNLM"/>
    </source>
</evidence>
<dbReference type="AlphaFoldDB" id="A0A8T0GA40"/>
<keyword evidence="1" id="KW-0433">Leucine-rich repeat</keyword>
<dbReference type="InterPro" id="IPR001611">
    <property type="entry name" value="Leu-rich_rpt"/>
</dbReference>
<accession>A0A8T0GA40</accession>
<name>A0A8T0GA40_CERPU</name>
<evidence type="ECO:0000313" key="3">
    <source>
        <dbReference type="EMBL" id="KAG0555940.1"/>
    </source>
</evidence>
<organism evidence="3 4">
    <name type="scientific">Ceratodon purpureus</name>
    <name type="common">Fire moss</name>
    <name type="synonym">Dicranum purpureum</name>
    <dbReference type="NCBI Taxonomy" id="3225"/>
    <lineage>
        <taxon>Eukaryota</taxon>
        <taxon>Viridiplantae</taxon>
        <taxon>Streptophyta</taxon>
        <taxon>Embryophyta</taxon>
        <taxon>Bryophyta</taxon>
        <taxon>Bryophytina</taxon>
        <taxon>Bryopsida</taxon>
        <taxon>Dicranidae</taxon>
        <taxon>Pseudoditrichales</taxon>
        <taxon>Ditrichaceae</taxon>
        <taxon>Ceratodon</taxon>
    </lineage>
</organism>
<comment type="caution">
    <text evidence="3">The sequence shown here is derived from an EMBL/GenBank/DDBJ whole genome shotgun (WGS) entry which is preliminary data.</text>
</comment>